<protein>
    <submittedName>
        <fullName evidence="1">Uncharacterized protein</fullName>
    </submittedName>
</protein>
<evidence type="ECO:0000313" key="1">
    <source>
        <dbReference type="EMBL" id="KAF6027683.1"/>
    </source>
</evidence>
<accession>A0A7J7JP58</accession>
<evidence type="ECO:0000313" key="2">
    <source>
        <dbReference type="Proteomes" id="UP000593567"/>
    </source>
</evidence>
<proteinExistence type="predicted"/>
<dbReference type="Proteomes" id="UP000593567">
    <property type="component" value="Unassembled WGS sequence"/>
</dbReference>
<reference evidence="1" key="1">
    <citation type="submission" date="2020-06" db="EMBL/GenBank/DDBJ databases">
        <title>Draft genome of Bugula neritina, a colonial animal packing powerful symbionts and potential medicines.</title>
        <authorList>
            <person name="Rayko M."/>
        </authorList>
    </citation>
    <scope>NUCLEOTIDE SEQUENCE [LARGE SCALE GENOMIC DNA]</scope>
    <source>
        <strain evidence="1">Kwan_BN1</strain>
    </source>
</reference>
<sequence length="69" mass="7914">MVHRYIQYKIFLQSSKAYNRNCPVAYKCIFTNYTTSTIIISSVAIESRKEVDFSHVSESIPGYNQLSTA</sequence>
<dbReference type="EMBL" id="VXIV02002048">
    <property type="protein sequence ID" value="KAF6027683.1"/>
    <property type="molecule type" value="Genomic_DNA"/>
</dbReference>
<gene>
    <name evidence="1" type="ORF">EB796_014008</name>
</gene>
<name>A0A7J7JP58_BUGNE</name>
<comment type="caution">
    <text evidence="1">The sequence shown here is derived from an EMBL/GenBank/DDBJ whole genome shotgun (WGS) entry which is preliminary data.</text>
</comment>
<organism evidence="1 2">
    <name type="scientific">Bugula neritina</name>
    <name type="common">Brown bryozoan</name>
    <name type="synonym">Sertularia neritina</name>
    <dbReference type="NCBI Taxonomy" id="10212"/>
    <lineage>
        <taxon>Eukaryota</taxon>
        <taxon>Metazoa</taxon>
        <taxon>Spiralia</taxon>
        <taxon>Lophotrochozoa</taxon>
        <taxon>Bryozoa</taxon>
        <taxon>Gymnolaemata</taxon>
        <taxon>Cheilostomatida</taxon>
        <taxon>Flustrina</taxon>
        <taxon>Buguloidea</taxon>
        <taxon>Bugulidae</taxon>
        <taxon>Bugula</taxon>
    </lineage>
</organism>
<keyword evidence="2" id="KW-1185">Reference proteome</keyword>
<dbReference type="AlphaFoldDB" id="A0A7J7JP58"/>